<organism evidence="1 2">
    <name type="scientific">Natronomicrosphaera hydrolytica</name>
    <dbReference type="NCBI Taxonomy" id="3242702"/>
    <lineage>
        <taxon>Bacteria</taxon>
        <taxon>Pseudomonadati</taxon>
        <taxon>Planctomycetota</taxon>
        <taxon>Phycisphaerae</taxon>
        <taxon>Phycisphaerales</taxon>
        <taxon>Phycisphaeraceae</taxon>
        <taxon>Natronomicrosphaera</taxon>
    </lineage>
</organism>
<dbReference type="Proteomes" id="UP001575105">
    <property type="component" value="Unassembled WGS sequence"/>
</dbReference>
<reference evidence="1 2" key="1">
    <citation type="submission" date="2024-08" db="EMBL/GenBank/DDBJ databases">
        <title>Whole-genome sequencing of halo(alkali)philic microorganisms from hypersaline lakes.</title>
        <authorList>
            <person name="Sorokin D.Y."/>
            <person name="Merkel A.Y."/>
            <person name="Messina E."/>
            <person name="Yakimov M."/>
        </authorList>
    </citation>
    <scope>NUCLEOTIDE SEQUENCE [LARGE SCALE GENOMIC DNA]</scope>
    <source>
        <strain evidence="1 2">AB-hyl4</strain>
    </source>
</reference>
<evidence type="ECO:0000313" key="2">
    <source>
        <dbReference type="Proteomes" id="UP001575105"/>
    </source>
</evidence>
<accession>A0ABV4U5D6</accession>
<protein>
    <submittedName>
        <fullName evidence="1">DUF6786 family protein</fullName>
    </submittedName>
</protein>
<gene>
    <name evidence="1" type="ORF">ACERK3_06550</name>
</gene>
<comment type="caution">
    <text evidence="1">The sequence shown here is derived from an EMBL/GenBank/DDBJ whole genome shotgun (WGS) entry which is preliminary data.</text>
</comment>
<keyword evidence="2" id="KW-1185">Reference proteome</keyword>
<name>A0ABV4U5D6_9BACT</name>
<evidence type="ECO:0000313" key="1">
    <source>
        <dbReference type="EMBL" id="MFA9477956.1"/>
    </source>
</evidence>
<dbReference type="RefSeq" id="WP_425344880.1">
    <property type="nucleotide sequence ID" value="NZ_JBGUBD010000003.1"/>
</dbReference>
<dbReference type="InterPro" id="IPR046713">
    <property type="entry name" value="DUF6786"/>
</dbReference>
<dbReference type="Pfam" id="PF20583">
    <property type="entry name" value="DUF6786"/>
    <property type="match status" value="1"/>
</dbReference>
<proteinExistence type="predicted"/>
<sequence length="363" mass="39271">MADWLNRLAASLADNGHEPRTFTAGSGQIIVLDHGARVLGCTLPGVDENLFWHNPRLEDASDAGTPLHEAGGLIGGDRIWIAPENGYMWPDLEAARTDPQGTYQLPTRMDPSEWGPIEEGDDHVVLGTTMALTDHRSERSVSLNLSREITIIDRPHGLPDSLACASFAIRNDLSLIEGDPEAVAGAWDILQLPPTGTLICPTVMPVQGQPRSYYDPFGDKHVQVDPHCVRFLIDSRRRIKMGLRAEHTNGRMGYYRALPDGQASLIVRVFLPQPGEAYVDMPRMTDDTFGGDALQAYNDDGTATGEGPGHCFGEMEYHDPAIVVGAGPALRTGSCVTHVIAGAEGLVRQAGRMLLGVDVQPIA</sequence>
<dbReference type="EMBL" id="JBGUBD010000003">
    <property type="protein sequence ID" value="MFA9477956.1"/>
    <property type="molecule type" value="Genomic_DNA"/>
</dbReference>